<reference evidence="4" key="1">
    <citation type="submission" date="2022-04" db="EMBL/GenBank/DDBJ databases">
        <title>Hymenobacter sp. isolated from the air.</title>
        <authorList>
            <person name="Won M."/>
            <person name="Lee C.-M."/>
            <person name="Woen H.-Y."/>
            <person name="Kwon S.-W."/>
        </authorList>
    </citation>
    <scope>NUCLEOTIDE SEQUENCE</scope>
    <source>
        <strain evidence="4">5116S-3</strain>
    </source>
</reference>
<keyword evidence="2" id="KW-0812">Transmembrane</keyword>
<evidence type="ECO:0000256" key="1">
    <source>
        <dbReference type="SAM" id="MobiDB-lite"/>
    </source>
</evidence>
<feature type="transmembrane region" description="Helical" evidence="2">
    <location>
        <begin position="71"/>
        <end position="90"/>
    </location>
</feature>
<protein>
    <submittedName>
        <fullName evidence="4">YiaA/YiaB family protein</fullName>
    </submittedName>
</protein>
<keyword evidence="2" id="KW-1133">Transmembrane helix</keyword>
<dbReference type="InterPro" id="IPR038972">
    <property type="entry name" value="YiaA-like"/>
</dbReference>
<keyword evidence="5" id="KW-1185">Reference proteome</keyword>
<feature type="transmembrane region" description="Helical" evidence="2">
    <location>
        <begin position="7"/>
        <end position="27"/>
    </location>
</feature>
<sequence length="144" mass="15663">MTQKPSNAFIGASWIALLAGMVAYNVGLWNATMPLNEKGYYFTILLYGLFAAVSLQKTVRDQLEGIPATSIYYGLCWFATLSAVLLLTVGLWNARLTLSEKGFYAMAFMLSLFASIAVQKNTRDSRLGSHDAPATPEPSTPTLG</sequence>
<name>A0A8T9PZA4_9BACT</name>
<dbReference type="NCBIfam" id="NF008482">
    <property type="entry name" value="PRK11383.1"/>
    <property type="match status" value="1"/>
</dbReference>
<dbReference type="KEGG" id="hcu:MUN79_14960"/>
<evidence type="ECO:0000313" key="4">
    <source>
        <dbReference type="EMBL" id="UOQ70075.1"/>
    </source>
</evidence>
<accession>A0A8T9PZA4</accession>
<evidence type="ECO:0000256" key="2">
    <source>
        <dbReference type="SAM" id="Phobius"/>
    </source>
</evidence>
<dbReference type="PANTHER" id="PTHR37290:SF1">
    <property type="entry name" value="INNER MEMBRANE PROTEIN YIAA"/>
    <property type="match status" value="1"/>
</dbReference>
<dbReference type="Pfam" id="PF05360">
    <property type="entry name" value="YiaAB"/>
    <property type="match status" value="2"/>
</dbReference>
<dbReference type="GO" id="GO:0006974">
    <property type="term" value="P:DNA damage response"/>
    <property type="evidence" value="ECO:0007669"/>
    <property type="project" value="TreeGrafter"/>
</dbReference>
<dbReference type="AlphaFoldDB" id="A0A8T9PZA4"/>
<feature type="transmembrane region" description="Helical" evidence="2">
    <location>
        <begin position="39"/>
        <end position="59"/>
    </location>
</feature>
<proteinExistence type="predicted"/>
<gene>
    <name evidence="4" type="ORF">MUN79_14960</name>
</gene>
<evidence type="ECO:0000259" key="3">
    <source>
        <dbReference type="Pfam" id="PF05360"/>
    </source>
</evidence>
<dbReference type="GO" id="GO:0005886">
    <property type="term" value="C:plasma membrane"/>
    <property type="evidence" value="ECO:0007669"/>
    <property type="project" value="TreeGrafter"/>
</dbReference>
<feature type="domain" description="YiaAB two helix" evidence="3">
    <location>
        <begin position="72"/>
        <end position="124"/>
    </location>
</feature>
<dbReference type="EMBL" id="CP095046">
    <property type="protein sequence ID" value="UOQ70075.1"/>
    <property type="molecule type" value="Genomic_DNA"/>
</dbReference>
<feature type="domain" description="YiaAB two helix" evidence="3">
    <location>
        <begin position="9"/>
        <end position="61"/>
    </location>
</feature>
<dbReference type="PANTHER" id="PTHR37290">
    <property type="entry name" value="INNER MEMBRANE PROTEIN YIAA-RELATED"/>
    <property type="match status" value="1"/>
</dbReference>
<dbReference type="RefSeq" id="WP_244673499.1">
    <property type="nucleotide sequence ID" value="NZ_CP095046.1"/>
</dbReference>
<feature type="region of interest" description="Disordered" evidence="1">
    <location>
        <begin position="125"/>
        <end position="144"/>
    </location>
</feature>
<feature type="transmembrane region" description="Helical" evidence="2">
    <location>
        <begin position="102"/>
        <end position="118"/>
    </location>
</feature>
<organism evidence="4 5">
    <name type="scientific">Hymenobacter cellulosilyticus</name>
    <dbReference type="NCBI Taxonomy" id="2932248"/>
    <lineage>
        <taxon>Bacteria</taxon>
        <taxon>Pseudomonadati</taxon>
        <taxon>Bacteroidota</taxon>
        <taxon>Cytophagia</taxon>
        <taxon>Cytophagales</taxon>
        <taxon>Hymenobacteraceae</taxon>
        <taxon>Hymenobacter</taxon>
    </lineage>
</organism>
<evidence type="ECO:0000313" key="5">
    <source>
        <dbReference type="Proteomes" id="UP000831796"/>
    </source>
</evidence>
<dbReference type="InterPro" id="IPR008024">
    <property type="entry name" value="YiaAB"/>
</dbReference>
<feature type="compositionally biased region" description="Pro residues" evidence="1">
    <location>
        <begin position="135"/>
        <end position="144"/>
    </location>
</feature>
<keyword evidence="2" id="KW-0472">Membrane</keyword>
<dbReference type="Proteomes" id="UP000831796">
    <property type="component" value="Chromosome"/>
</dbReference>